<name>A0AAE4VJZ7_9RICK</name>
<dbReference type="CDD" id="cd02573">
    <property type="entry name" value="PseudoU_synth_EcTruB"/>
    <property type="match status" value="1"/>
</dbReference>
<protein>
    <recommendedName>
        <fullName evidence="5">tRNA pseudouridine synthase B</fullName>
        <ecNumber evidence="5">5.4.99.25</ecNumber>
    </recommendedName>
    <alternativeName>
        <fullName evidence="5">tRNA pseudouridine(55) synthase</fullName>
        <shortName evidence="5">Psi55 synthase</shortName>
    </alternativeName>
    <alternativeName>
        <fullName evidence="5">tRNA pseudouridylate synthase</fullName>
    </alternativeName>
    <alternativeName>
        <fullName evidence="5">tRNA-uridine isomerase</fullName>
    </alternativeName>
</protein>
<dbReference type="GO" id="GO:0003723">
    <property type="term" value="F:RNA binding"/>
    <property type="evidence" value="ECO:0007669"/>
    <property type="project" value="InterPro"/>
</dbReference>
<dbReference type="InterPro" id="IPR014780">
    <property type="entry name" value="tRNA_psdUridine_synth_TruB"/>
</dbReference>
<keyword evidence="8" id="KW-1185">Reference proteome</keyword>
<sequence length="248" mass="27990">MKNLGLDGWLLINKPIGISSFKALFPIKRLLNNLSDTKIKVGHAGTLDPEASGLLLVGIGKATKLMQYAVNANKEYEFAIKWGEKTTTDDHTGVIISASNITPELNDINKIIPQFEGSIKQIPPQYSSLRVNGRRAYMLARQKKEFCLKSRDVIVNSLEIISHDIKTRCTKLRVNCSSGFYIRSLARDMGDVLRCYGHTISIYRTKISDFLVENSHNLEYIIKLAATSVSTFEQWFHVNIKPLNIIFK</sequence>
<gene>
    <name evidence="5" type="primary">truB</name>
    <name evidence="7" type="ORF">Lyticum_00339</name>
</gene>
<dbReference type="InterPro" id="IPR002501">
    <property type="entry name" value="PsdUridine_synth_N"/>
</dbReference>
<feature type="active site" description="Nucleophile" evidence="5">
    <location>
        <position position="48"/>
    </location>
</feature>
<dbReference type="EC" id="5.4.99.25" evidence="5"/>
<evidence type="ECO:0000256" key="4">
    <source>
        <dbReference type="ARBA" id="ARBA00023235"/>
    </source>
</evidence>
<proteinExistence type="inferred from homology"/>
<dbReference type="NCBIfam" id="TIGR00431">
    <property type="entry name" value="TruB"/>
    <property type="match status" value="1"/>
</dbReference>
<comment type="caution">
    <text evidence="7">The sequence shown here is derived from an EMBL/GenBank/DDBJ whole genome shotgun (WGS) entry which is preliminary data.</text>
</comment>
<feature type="domain" description="Pseudouridine synthase II N-terminal" evidence="6">
    <location>
        <begin position="38"/>
        <end position="182"/>
    </location>
</feature>
<comment type="catalytic activity">
    <reaction evidence="1 5">
        <text>uridine(55) in tRNA = pseudouridine(55) in tRNA</text>
        <dbReference type="Rhea" id="RHEA:42532"/>
        <dbReference type="Rhea" id="RHEA-COMP:10101"/>
        <dbReference type="Rhea" id="RHEA-COMP:10102"/>
        <dbReference type="ChEBI" id="CHEBI:65314"/>
        <dbReference type="ChEBI" id="CHEBI:65315"/>
        <dbReference type="EC" id="5.4.99.25"/>
    </reaction>
</comment>
<dbReference type="AlphaFoldDB" id="A0AAE4VJZ7"/>
<keyword evidence="3 5" id="KW-0819">tRNA processing</keyword>
<comment type="similarity">
    <text evidence="2 5">Belongs to the pseudouridine synthase TruB family. Type 1 subfamily.</text>
</comment>
<organism evidence="7 8">
    <name type="scientific">Lyticum sinuosum</name>
    <dbReference type="NCBI Taxonomy" id="1332059"/>
    <lineage>
        <taxon>Bacteria</taxon>
        <taxon>Pseudomonadati</taxon>
        <taxon>Pseudomonadota</taxon>
        <taxon>Alphaproteobacteria</taxon>
        <taxon>Rickettsiales</taxon>
        <taxon>Lyticum</taxon>
    </lineage>
</organism>
<evidence type="ECO:0000313" key="8">
    <source>
        <dbReference type="Proteomes" id="UP001289135"/>
    </source>
</evidence>
<dbReference type="PANTHER" id="PTHR13767:SF2">
    <property type="entry name" value="PSEUDOURIDYLATE SYNTHASE TRUB1"/>
    <property type="match status" value="1"/>
</dbReference>
<dbReference type="InterPro" id="IPR020103">
    <property type="entry name" value="PsdUridine_synth_cat_dom_sf"/>
</dbReference>
<evidence type="ECO:0000313" key="7">
    <source>
        <dbReference type="EMBL" id="MDZ5761172.1"/>
    </source>
</evidence>
<keyword evidence="4 5" id="KW-0413">Isomerase</keyword>
<dbReference type="Pfam" id="PF01509">
    <property type="entry name" value="TruB_N"/>
    <property type="match status" value="1"/>
</dbReference>
<evidence type="ECO:0000256" key="5">
    <source>
        <dbReference type="HAMAP-Rule" id="MF_01080"/>
    </source>
</evidence>
<dbReference type="GO" id="GO:0031119">
    <property type="term" value="P:tRNA pseudouridine synthesis"/>
    <property type="evidence" value="ECO:0007669"/>
    <property type="project" value="UniProtKB-UniRule"/>
</dbReference>
<accession>A0AAE4VJZ7</accession>
<dbReference type="GO" id="GO:1990481">
    <property type="term" value="P:mRNA pseudouridine synthesis"/>
    <property type="evidence" value="ECO:0007669"/>
    <property type="project" value="TreeGrafter"/>
</dbReference>
<evidence type="ECO:0000259" key="6">
    <source>
        <dbReference type="Pfam" id="PF01509"/>
    </source>
</evidence>
<comment type="function">
    <text evidence="5">Responsible for synthesis of pseudouridine from uracil-55 in the psi GC loop of transfer RNAs.</text>
</comment>
<dbReference type="EMBL" id="JARGYU010000001">
    <property type="protein sequence ID" value="MDZ5761172.1"/>
    <property type="molecule type" value="Genomic_DNA"/>
</dbReference>
<evidence type="ECO:0000256" key="2">
    <source>
        <dbReference type="ARBA" id="ARBA00005642"/>
    </source>
</evidence>
<dbReference type="SUPFAM" id="SSF55120">
    <property type="entry name" value="Pseudouridine synthase"/>
    <property type="match status" value="1"/>
</dbReference>
<dbReference type="HAMAP" id="MF_01080">
    <property type="entry name" value="TruB_bact"/>
    <property type="match status" value="1"/>
</dbReference>
<dbReference type="Gene3D" id="3.30.2350.10">
    <property type="entry name" value="Pseudouridine synthase"/>
    <property type="match status" value="1"/>
</dbReference>
<evidence type="ECO:0000256" key="1">
    <source>
        <dbReference type="ARBA" id="ARBA00000385"/>
    </source>
</evidence>
<dbReference type="PANTHER" id="PTHR13767">
    <property type="entry name" value="TRNA-PSEUDOURIDINE SYNTHASE"/>
    <property type="match status" value="1"/>
</dbReference>
<dbReference type="RefSeq" id="WP_322498591.1">
    <property type="nucleotide sequence ID" value="NZ_JARGYU010000001.1"/>
</dbReference>
<dbReference type="GO" id="GO:0160148">
    <property type="term" value="F:tRNA pseudouridine(55) synthase activity"/>
    <property type="evidence" value="ECO:0007669"/>
    <property type="project" value="UniProtKB-EC"/>
</dbReference>
<evidence type="ECO:0000256" key="3">
    <source>
        <dbReference type="ARBA" id="ARBA00022694"/>
    </source>
</evidence>
<dbReference type="Proteomes" id="UP001289135">
    <property type="component" value="Unassembled WGS sequence"/>
</dbReference>
<reference evidence="7" key="1">
    <citation type="submission" date="2023-02" db="EMBL/GenBank/DDBJ databases">
        <title>Host association and intracellularity evolved multiple times independently in the Rickettsiales.</title>
        <authorList>
            <person name="Castelli M."/>
            <person name="Nardi T."/>
            <person name="Gammuto L."/>
            <person name="Bellinzona G."/>
            <person name="Sabaneyeva E."/>
            <person name="Potekhin A."/>
            <person name="Serra V."/>
            <person name="Petroni G."/>
            <person name="Sassera D."/>
        </authorList>
    </citation>
    <scope>NUCLEOTIDE SEQUENCE</scope>
    <source>
        <strain evidence="7">USBL-36I1</strain>
    </source>
</reference>